<name>Q9C2E1_NEUCS</name>
<feature type="signal peptide" evidence="2">
    <location>
        <begin position="1"/>
        <end position="26"/>
    </location>
</feature>
<feature type="region of interest" description="Disordered" evidence="1">
    <location>
        <begin position="28"/>
        <end position="50"/>
    </location>
</feature>
<organism evidence="3">
    <name type="scientific">Neurospora crassa</name>
    <dbReference type="NCBI Taxonomy" id="5141"/>
    <lineage>
        <taxon>Eukaryota</taxon>
        <taxon>Fungi</taxon>
        <taxon>Dikarya</taxon>
        <taxon>Ascomycota</taxon>
        <taxon>Pezizomycotina</taxon>
        <taxon>Sordariomycetes</taxon>
        <taxon>Sordariomycetidae</taxon>
        <taxon>Sordariales</taxon>
        <taxon>Sordariaceae</taxon>
        <taxon>Neurospora</taxon>
    </lineage>
</organism>
<dbReference type="EMBL" id="AL513463">
    <property type="protein sequence ID" value="CAC28772.2"/>
    <property type="molecule type" value="Genomic_DNA"/>
</dbReference>
<dbReference type="VEuPathDB" id="FungiDB:NCU04134"/>
<proteinExistence type="predicted"/>
<keyword evidence="2" id="KW-0732">Signal</keyword>
<dbReference type="AlphaFoldDB" id="Q9C2E1"/>
<reference evidence="3" key="2">
    <citation type="submission" date="2001-11" db="EMBL/GenBank/DDBJ databases">
        <authorList>
            <person name="German Neurospora genome project"/>
        </authorList>
    </citation>
    <scope>NUCLEOTIDE SEQUENCE</scope>
</reference>
<evidence type="ECO:0000256" key="2">
    <source>
        <dbReference type="SAM" id="SignalP"/>
    </source>
</evidence>
<reference evidence="3" key="1">
    <citation type="submission" date="2001-02" db="EMBL/GenBank/DDBJ databases">
        <authorList>
            <person name="Schulte U."/>
            <person name="Aign V."/>
            <person name="Hoheisel J."/>
            <person name="Brandt P."/>
            <person name="Fartmann B."/>
            <person name="Holland R."/>
            <person name="Nyakatura G."/>
            <person name="Mewes H.W."/>
            <person name="Mannhaupt G."/>
        </authorList>
    </citation>
    <scope>NUCLEOTIDE SEQUENCE</scope>
</reference>
<evidence type="ECO:0000313" key="3">
    <source>
        <dbReference type="EMBL" id="CAC28772.2"/>
    </source>
</evidence>
<accession>Q9C2E1</accession>
<sequence length="194" mass="20251">MAPSILETLALLLSASAAFLTTGAGANPLPNPSSNSGAKAKSCVNGPPATDSSPGSLPIADYSLVAPAANLNWTSYTVKKSWWDKHFLSGPHESELTNMDQIQNSTCPTPTAPTPTAHSSASTLATRRVINARATFCGTKWLADMAQKADINNANEHINCVLFDDIIDPSIFVLGGNSTIGAGGYDRRCQSSTA</sequence>
<protein>
    <submittedName>
        <fullName evidence="3">Uncharacterized protein 9G6.240</fullName>
    </submittedName>
</protein>
<evidence type="ECO:0000256" key="1">
    <source>
        <dbReference type="SAM" id="MobiDB-lite"/>
    </source>
</evidence>
<feature type="chain" id="PRO_5004324265" evidence="2">
    <location>
        <begin position="27"/>
        <end position="194"/>
    </location>
</feature>
<gene>
    <name evidence="3" type="primary">9G6.240</name>
</gene>